<dbReference type="EMBL" id="QGKX02000095">
    <property type="protein sequence ID" value="KAF3573357.1"/>
    <property type="molecule type" value="Genomic_DNA"/>
</dbReference>
<feature type="transmembrane region" description="Helical" evidence="1">
    <location>
        <begin position="74"/>
        <end position="93"/>
    </location>
</feature>
<sequence length="107" mass="12041">MSECRISDTVEVTTEVAGDDEEVDRPADAFGDSLSGNFYFDLARARFTFGFEVYAVTSRLLISCCDFNLIRIDLMYAIGSRLILLVCALLSLCRMFEDQKNDQVAFV</sequence>
<reference evidence="2" key="1">
    <citation type="submission" date="2019-12" db="EMBL/GenBank/DDBJ databases">
        <title>Genome sequencing and annotation of Brassica cretica.</title>
        <authorList>
            <person name="Studholme D.J."/>
            <person name="Sarris P."/>
        </authorList>
    </citation>
    <scope>NUCLEOTIDE SEQUENCE</scope>
    <source>
        <strain evidence="2">PFS-109/04</strain>
        <tissue evidence="2">Leaf</tissue>
    </source>
</reference>
<organism evidence="2 3">
    <name type="scientific">Brassica cretica</name>
    <name type="common">Mustard</name>
    <dbReference type="NCBI Taxonomy" id="69181"/>
    <lineage>
        <taxon>Eukaryota</taxon>
        <taxon>Viridiplantae</taxon>
        <taxon>Streptophyta</taxon>
        <taxon>Embryophyta</taxon>
        <taxon>Tracheophyta</taxon>
        <taxon>Spermatophyta</taxon>
        <taxon>Magnoliopsida</taxon>
        <taxon>eudicotyledons</taxon>
        <taxon>Gunneridae</taxon>
        <taxon>Pentapetalae</taxon>
        <taxon>rosids</taxon>
        <taxon>malvids</taxon>
        <taxon>Brassicales</taxon>
        <taxon>Brassicaceae</taxon>
        <taxon>Brassiceae</taxon>
        <taxon>Brassica</taxon>
    </lineage>
</organism>
<evidence type="ECO:0000313" key="3">
    <source>
        <dbReference type="Proteomes" id="UP000712600"/>
    </source>
</evidence>
<keyword evidence="1" id="KW-1133">Transmembrane helix</keyword>
<evidence type="ECO:0000313" key="2">
    <source>
        <dbReference type="EMBL" id="KAF3573357.1"/>
    </source>
</evidence>
<accession>A0A8S9RM85</accession>
<dbReference type="Proteomes" id="UP000712600">
    <property type="component" value="Unassembled WGS sequence"/>
</dbReference>
<dbReference type="AlphaFoldDB" id="A0A8S9RM85"/>
<proteinExistence type="predicted"/>
<comment type="caution">
    <text evidence="2">The sequence shown here is derived from an EMBL/GenBank/DDBJ whole genome shotgun (WGS) entry which is preliminary data.</text>
</comment>
<keyword evidence="1" id="KW-0812">Transmembrane</keyword>
<protein>
    <submittedName>
        <fullName evidence="2">Uncharacterized protein</fullName>
    </submittedName>
</protein>
<evidence type="ECO:0000256" key="1">
    <source>
        <dbReference type="SAM" id="Phobius"/>
    </source>
</evidence>
<gene>
    <name evidence="2" type="ORF">F2Q69_00058576</name>
</gene>
<keyword evidence="1" id="KW-0472">Membrane</keyword>
<name>A0A8S9RM85_BRACR</name>